<dbReference type="InterPro" id="IPR001296">
    <property type="entry name" value="Glyco_trans_1"/>
</dbReference>
<dbReference type="PANTHER" id="PTHR12526:SF629">
    <property type="entry name" value="TEICHURONIC ACID BIOSYNTHESIS GLYCOSYLTRANSFERASE TUAH-RELATED"/>
    <property type="match status" value="1"/>
</dbReference>
<dbReference type="SUPFAM" id="SSF53756">
    <property type="entry name" value="UDP-Glycosyltransferase/glycogen phosphorylase"/>
    <property type="match status" value="1"/>
</dbReference>
<dbReference type="GO" id="GO:0016757">
    <property type="term" value="F:glycosyltransferase activity"/>
    <property type="evidence" value="ECO:0007669"/>
    <property type="project" value="UniProtKB-KW"/>
</dbReference>
<evidence type="ECO:0000256" key="2">
    <source>
        <dbReference type="ARBA" id="ARBA00022679"/>
    </source>
</evidence>
<name>A0A382AT74_9ZZZZ</name>
<gene>
    <name evidence="4" type="ORF">METZ01_LOCUS157355</name>
</gene>
<keyword evidence="1" id="KW-0328">Glycosyltransferase</keyword>
<evidence type="ECO:0000313" key="4">
    <source>
        <dbReference type="EMBL" id="SVB04501.1"/>
    </source>
</evidence>
<proteinExistence type="predicted"/>
<dbReference type="Pfam" id="PF00534">
    <property type="entry name" value="Glycos_transf_1"/>
    <property type="match status" value="1"/>
</dbReference>
<sequence>MSRNHKVMHISCLHPWNDTRILFREAKTLSKEHDVELHAVADFKTRVYEGVIIVGLRKKKPWLRPIQWFILGWRSLRNSATVVHLHDPELLLLGLVLCFFGKKVIYDVHEDVYEDILNKDWIPKPLRLIIAKIYLFFHKLSDIQLSAIVTATPTIAKQFHNRQLVVVRNYPPLDVYSNNGQDFTSRKMHYPVRLIYVGTINRTRGVLNIVRALHHIPKGFEYRLDIVGSFADGKNFEIEVMEAAAVFSNNIFFHGRLEFPQVLKLMAQAHVGLVCTQPTVNDLAGIPLKLFEYISAGLGVIISNFPSWYAYLEKYPPHEFVDSTKSEDIARGIIKLVNNWNSFDTIWEQARTDIMSSYNWHTEGIKLINLYKSI</sequence>
<evidence type="ECO:0000256" key="1">
    <source>
        <dbReference type="ARBA" id="ARBA00022676"/>
    </source>
</evidence>
<dbReference type="AlphaFoldDB" id="A0A382AT74"/>
<dbReference type="PANTHER" id="PTHR12526">
    <property type="entry name" value="GLYCOSYLTRANSFERASE"/>
    <property type="match status" value="1"/>
</dbReference>
<accession>A0A382AT74</accession>
<dbReference type="Gene3D" id="3.40.50.2000">
    <property type="entry name" value="Glycogen Phosphorylase B"/>
    <property type="match status" value="2"/>
</dbReference>
<evidence type="ECO:0000259" key="3">
    <source>
        <dbReference type="Pfam" id="PF00534"/>
    </source>
</evidence>
<protein>
    <recommendedName>
        <fullName evidence="3">Glycosyl transferase family 1 domain-containing protein</fullName>
    </recommendedName>
</protein>
<organism evidence="4">
    <name type="scientific">marine metagenome</name>
    <dbReference type="NCBI Taxonomy" id="408172"/>
    <lineage>
        <taxon>unclassified sequences</taxon>
        <taxon>metagenomes</taxon>
        <taxon>ecological metagenomes</taxon>
    </lineage>
</organism>
<feature type="domain" description="Glycosyl transferase family 1" evidence="3">
    <location>
        <begin position="193"/>
        <end position="351"/>
    </location>
</feature>
<reference evidence="4" key="1">
    <citation type="submission" date="2018-05" db="EMBL/GenBank/DDBJ databases">
        <authorList>
            <person name="Lanie J.A."/>
            <person name="Ng W.-L."/>
            <person name="Kazmierczak K.M."/>
            <person name="Andrzejewski T.M."/>
            <person name="Davidsen T.M."/>
            <person name="Wayne K.J."/>
            <person name="Tettelin H."/>
            <person name="Glass J.I."/>
            <person name="Rusch D."/>
            <person name="Podicherti R."/>
            <person name="Tsui H.-C.T."/>
            <person name="Winkler M.E."/>
        </authorList>
    </citation>
    <scope>NUCLEOTIDE SEQUENCE</scope>
</reference>
<keyword evidence="2" id="KW-0808">Transferase</keyword>
<dbReference type="EMBL" id="UINC01026660">
    <property type="protein sequence ID" value="SVB04501.1"/>
    <property type="molecule type" value="Genomic_DNA"/>
</dbReference>